<reference evidence="2 3" key="1">
    <citation type="journal article" date="2010" name="J. Bacteriol.">
        <title>Genome sequence of Pantoea ananatis LMG20103, the causative agent of Eucalyptus blight and dieback.</title>
        <authorList>
            <person name="De Maayer P."/>
            <person name="Chan W.Y."/>
            <person name="Venter S.N."/>
            <person name="Toth I.K."/>
            <person name="Birch P.R."/>
            <person name="Joubert F."/>
            <person name="Coutinho T.A."/>
        </authorList>
    </citation>
    <scope>NUCLEOTIDE SEQUENCE [LARGE SCALE GENOMIC DNA]</scope>
    <source>
        <strain evidence="2 3">LMG 20103</strain>
    </source>
</reference>
<dbReference type="HOGENOM" id="CLU_2586463_0_0_6"/>
<protein>
    <submittedName>
        <fullName evidence="2">Uncharacterized protein</fullName>
    </submittedName>
</protein>
<sequence length="80" mass="8962">MITLLVARYLSPVSVNFPAVGFNYGWEKHVSSLIKLYEEEPPPSLGCQQGNASEGHTRWRQKPIPDPLIGPARQGERQAF</sequence>
<evidence type="ECO:0000313" key="3">
    <source>
        <dbReference type="Proteomes" id="UP000001702"/>
    </source>
</evidence>
<organism evidence="2 3">
    <name type="scientific">Pantoea ananatis (strain LMG 20103)</name>
    <dbReference type="NCBI Taxonomy" id="706191"/>
    <lineage>
        <taxon>Bacteria</taxon>
        <taxon>Pseudomonadati</taxon>
        <taxon>Pseudomonadota</taxon>
        <taxon>Gammaproteobacteria</taxon>
        <taxon>Enterobacterales</taxon>
        <taxon>Erwiniaceae</taxon>
        <taxon>Pantoea</taxon>
    </lineage>
</organism>
<keyword evidence="3" id="KW-1185">Reference proteome</keyword>
<gene>
    <name evidence="2" type="ordered locus">PANA_1756</name>
</gene>
<dbReference type="KEGG" id="pam:PANA_1756"/>
<dbReference type="AlphaFoldDB" id="D4GDN6"/>
<name>D4GDN6_PANAM</name>
<evidence type="ECO:0000256" key="1">
    <source>
        <dbReference type="SAM" id="MobiDB-lite"/>
    </source>
</evidence>
<proteinExistence type="predicted"/>
<evidence type="ECO:0000313" key="2">
    <source>
        <dbReference type="EMBL" id="ADD76923.1"/>
    </source>
</evidence>
<feature type="region of interest" description="Disordered" evidence="1">
    <location>
        <begin position="44"/>
        <end position="80"/>
    </location>
</feature>
<accession>D4GDN6</accession>
<dbReference type="EMBL" id="CP001875">
    <property type="protein sequence ID" value="ADD76923.1"/>
    <property type="molecule type" value="Genomic_DNA"/>
</dbReference>
<dbReference type="Proteomes" id="UP000001702">
    <property type="component" value="Chromosome"/>
</dbReference>